<comment type="similarity">
    <text evidence="2">Belongs to the lin-54 family.</text>
</comment>
<dbReference type="InterPro" id="IPR005172">
    <property type="entry name" value="CRC"/>
</dbReference>
<keyword evidence="7" id="KW-1185">Reference proteome</keyword>
<comment type="subcellular location">
    <subcellularLocation>
        <location evidence="1">Nucleus</location>
    </subcellularLocation>
</comment>
<sequence length="559" mass="60831">MELSTPNKTQTAPPPAQFEDSPVFNYINNLSPIELVKSARIDQTFHSLSFVSPQSVFASPQIAALRDTTRSFIKRHQLSDLSKPEAPKDDERTSEAVSEARSSGKEATTEPPSGDLGLAIALPNALNSDCDSPGGTMVPLNAISTDLKPDMAGQTHESDCLYGTDKDLRKIGRTGKNEDEAGCDWVALISDVADILTDSTIVEEQTEEQKMVDPGTISFISNVLQIPQENTNDSEHMGPECCASSPEKGDKEEQAIQPVAPGEVMAMNETPSVVPDTPFSKQVVDSTTAKLNVKGKRSGQSSRKQPQVRRRCLVFEVMGAHKRKSLGDPSSSLISSQSESEVTHVEQHSKLMKIENSDALFKLSGKGIGLHLNALATSSTEGKMKLQIAATGKQEIDLVSSDNKHDIVDNDAHSSEVGLEDCSITSPNVKRAKVENIAAACKRCNCKRSKCLKLYCECFAAGLYCIEPCSCQDCFNNPAHESTVLETRKQIESRNPLAFAPKVIRSTDFISEFGVETNKTPASARHKTGCNCKKSSCLKKYCECFQVSPCYHCLKTFLV</sequence>
<dbReference type="EMBL" id="JAKUCV010002591">
    <property type="protein sequence ID" value="KAJ4842104.1"/>
    <property type="molecule type" value="Genomic_DNA"/>
</dbReference>
<dbReference type="PROSITE" id="PS51634">
    <property type="entry name" value="CRC"/>
    <property type="match status" value="1"/>
</dbReference>
<dbReference type="PANTHER" id="PTHR46159">
    <property type="entry name" value="PROTEIN TESMIN/TSO1-LIKE CXC 2"/>
    <property type="match status" value="1"/>
</dbReference>
<proteinExistence type="inferred from homology"/>
<dbReference type="GO" id="GO:0003700">
    <property type="term" value="F:DNA-binding transcription factor activity"/>
    <property type="evidence" value="ECO:0007669"/>
    <property type="project" value="InterPro"/>
</dbReference>
<dbReference type="PANTHER" id="PTHR46159:SF15">
    <property type="entry name" value="CRC DOMAIN-CONTAINING PROTEIN"/>
    <property type="match status" value="1"/>
</dbReference>
<dbReference type="AlphaFoldDB" id="A0A9Q0G207"/>
<dbReference type="Proteomes" id="UP001141552">
    <property type="component" value="Unassembled WGS sequence"/>
</dbReference>
<name>A0A9Q0G207_9ROSI</name>
<keyword evidence="3" id="KW-0539">Nucleus</keyword>
<accession>A0A9Q0G207</accession>
<evidence type="ECO:0000313" key="6">
    <source>
        <dbReference type="EMBL" id="KAJ4842104.1"/>
    </source>
</evidence>
<dbReference type="InterPro" id="IPR044522">
    <property type="entry name" value="TSO1-like"/>
</dbReference>
<dbReference type="SMART" id="SM01114">
    <property type="entry name" value="CXC"/>
    <property type="match status" value="2"/>
</dbReference>
<evidence type="ECO:0000256" key="4">
    <source>
        <dbReference type="SAM" id="MobiDB-lite"/>
    </source>
</evidence>
<organism evidence="6 7">
    <name type="scientific">Turnera subulata</name>
    <dbReference type="NCBI Taxonomy" id="218843"/>
    <lineage>
        <taxon>Eukaryota</taxon>
        <taxon>Viridiplantae</taxon>
        <taxon>Streptophyta</taxon>
        <taxon>Embryophyta</taxon>
        <taxon>Tracheophyta</taxon>
        <taxon>Spermatophyta</taxon>
        <taxon>Magnoliopsida</taxon>
        <taxon>eudicotyledons</taxon>
        <taxon>Gunneridae</taxon>
        <taxon>Pentapetalae</taxon>
        <taxon>rosids</taxon>
        <taxon>fabids</taxon>
        <taxon>Malpighiales</taxon>
        <taxon>Passifloraceae</taxon>
        <taxon>Turnera</taxon>
    </lineage>
</organism>
<feature type="domain" description="CRC" evidence="5">
    <location>
        <begin position="440"/>
        <end position="559"/>
    </location>
</feature>
<feature type="region of interest" description="Disordered" evidence="4">
    <location>
        <begin position="1"/>
        <end position="22"/>
    </location>
</feature>
<dbReference type="Pfam" id="PF03638">
    <property type="entry name" value="TCR"/>
    <property type="match status" value="1"/>
</dbReference>
<comment type="caution">
    <text evidence="6">The sequence shown here is derived from an EMBL/GenBank/DDBJ whole genome shotgun (WGS) entry which is preliminary data.</text>
</comment>
<protein>
    <recommendedName>
        <fullName evidence="5">CRC domain-containing protein</fullName>
    </recommendedName>
</protein>
<reference evidence="6" key="1">
    <citation type="submission" date="2022-02" db="EMBL/GenBank/DDBJ databases">
        <authorList>
            <person name="Henning P.M."/>
            <person name="McCubbin A.G."/>
            <person name="Shore J.S."/>
        </authorList>
    </citation>
    <scope>NUCLEOTIDE SEQUENCE</scope>
    <source>
        <strain evidence="6">F60SS</strain>
        <tissue evidence="6">Leaves</tissue>
    </source>
</reference>
<reference evidence="6" key="2">
    <citation type="journal article" date="2023" name="Plants (Basel)">
        <title>Annotation of the Turnera subulata (Passifloraceae) Draft Genome Reveals the S-Locus Evolved after the Divergence of Turneroideae from Passifloroideae in a Stepwise Manner.</title>
        <authorList>
            <person name="Henning P.M."/>
            <person name="Roalson E.H."/>
            <person name="Mir W."/>
            <person name="McCubbin A.G."/>
            <person name="Shore J.S."/>
        </authorList>
    </citation>
    <scope>NUCLEOTIDE SEQUENCE</scope>
    <source>
        <strain evidence="6">F60SS</strain>
    </source>
</reference>
<evidence type="ECO:0000256" key="1">
    <source>
        <dbReference type="ARBA" id="ARBA00004123"/>
    </source>
</evidence>
<evidence type="ECO:0000313" key="7">
    <source>
        <dbReference type="Proteomes" id="UP001141552"/>
    </source>
</evidence>
<dbReference type="InterPro" id="IPR033467">
    <property type="entry name" value="Tesmin/TSO1-like_CXC"/>
</dbReference>
<feature type="compositionally biased region" description="Polar residues" evidence="4">
    <location>
        <begin position="1"/>
        <end position="11"/>
    </location>
</feature>
<gene>
    <name evidence="6" type="ORF">Tsubulata_028794</name>
</gene>
<dbReference type="OrthoDB" id="6283463at2759"/>
<feature type="region of interest" description="Disordered" evidence="4">
    <location>
        <begin position="230"/>
        <end position="250"/>
    </location>
</feature>
<feature type="compositionally biased region" description="Basic and acidic residues" evidence="4">
    <location>
        <begin position="82"/>
        <end position="94"/>
    </location>
</feature>
<evidence type="ECO:0000256" key="3">
    <source>
        <dbReference type="ARBA" id="ARBA00023242"/>
    </source>
</evidence>
<evidence type="ECO:0000256" key="2">
    <source>
        <dbReference type="ARBA" id="ARBA00007267"/>
    </source>
</evidence>
<feature type="region of interest" description="Disordered" evidence="4">
    <location>
        <begin position="76"/>
        <end position="119"/>
    </location>
</feature>
<dbReference type="GO" id="GO:0005634">
    <property type="term" value="C:nucleus"/>
    <property type="evidence" value="ECO:0007669"/>
    <property type="project" value="UniProtKB-SubCell"/>
</dbReference>
<evidence type="ECO:0000259" key="5">
    <source>
        <dbReference type="PROSITE" id="PS51634"/>
    </source>
</evidence>